<organism evidence="7 8">
    <name type="scientific">Meristemomyces frigidus</name>
    <dbReference type="NCBI Taxonomy" id="1508187"/>
    <lineage>
        <taxon>Eukaryota</taxon>
        <taxon>Fungi</taxon>
        <taxon>Dikarya</taxon>
        <taxon>Ascomycota</taxon>
        <taxon>Pezizomycotina</taxon>
        <taxon>Dothideomycetes</taxon>
        <taxon>Dothideomycetidae</taxon>
        <taxon>Mycosphaerellales</taxon>
        <taxon>Teratosphaeriaceae</taxon>
        <taxon>Meristemomyces</taxon>
    </lineage>
</organism>
<feature type="repeat" description="WD" evidence="4">
    <location>
        <begin position="461"/>
        <end position="500"/>
    </location>
</feature>
<dbReference type="Pfam" id="PF00400">
    <property type="entry name" value="WD40"/>
    <property type="match status" value="5"/>
</dbReference>
<dbReference type="InterPro" id="IPR001680">
    <property type="entry name" value="WD40_rpt"/>
</dbReference>
<feature type="region of interest" description="Disordered" evidence="5">
    <location>
        <begin position="817"/>
        <end position="873"/>
    </location>
</feature>
<evidence type="ECO:0000313" key="7">
    <source>
        <dbReference type="EMBL" id="KAK5111377.1"/>
    </source>
</evidence>
<feature type="region of interest" description="Disordered" evidence="5">
    <location>
        <begin position="166"/>
        <end position="210"/>
    </location>
</feature>
<dbReference type="InterPro" id="IPR020472">
    <property type="entry name" value="WD40_PAC1"/>
</dbReference>
<dbReference type="PANTHER" id="PTHR19848:SF8">
    <property type="entry name" value="F-BOX AND WD REPEAT DOMAIN CONTAINING 7"/>
    <property type="match status" value="1"/>
</dbReference>
<sequence length="920" mass="101443">MQRQPPHQLDEGYEGEETRSQSESDVFSPSDMNPTTQHLLALLLALPVEQRRHILEAGISSLSSTDKIAVGKYCSTLTHFDPVHYLPAELMLAVLSYLSPQDLLTASRVSLEWRQRSRDEKLWRICFAQEGWVMDRGKLDAYEERARARRSWRGAEVGEALVRQGVQRRGSKKRKTEEAFSSEGEAAVDAMTRHGSHGSEDSMEGVQGATHDPDTAVVRASASPSRQHTDERSPSHALASIYQSHAERFVPLEPELWRPNVSDARLSWPYLYKQRARLEKNWEMGRHKRFQLPLVEHADEGHLECVYAVQHTSKHLVSGSRDRTIRIWDLNTCRLKGQPLRGHDASVLCLQFDERPEHDIIVSGGSDNYVIIWKFSTGEILKKMEEAHTESVLNLRFDDRYIVTCSKDKSVRVFSRRALHKSDPLVPTHILPSLEETCGAIDARGMIAEFSLLTVFMGTQVGGHQAAVNAVQICGDVVISASGDRMIKSWSIDSGKLLRTFSGHTKGIACVQFDGRRIVSGSSDNTVRIFDSSTGAEVACLTQHESLVRTIQARFGDLNTVTDAELEDEANQASQDFFHALENGMAMPRCGTRHGRNAGSRRPEDMTATGTKVPPGGGGGKWAKIVSGSYDETIMIWKRDRVGDWKVVQRLDMDGVPKPPVNTARRRVGAAGAGQAGGQGQGQQQLQQIVGHAVAQTQNLAQQSIQQAQGNIALLQQGMQQGGAGGAQGTLHPPHTPFTAQGITAPSNFQAFLAQEATSTALPPHRPEDHPDLSPVDLISQQLQAHAAAHHQTLLAHQAAEAQVQAYLQAPLPGLPAAHGTQAQAPGLQGQHPLPHLLPHPHPQQPLAPHQPQPAFQQPQQLAPQQPQHQGHRETNRVFKLQFDARRLVACSQNRVIVGWDFANGDKELERVGGWCVETA</sequence>
<protein>
    <recommendedName>
        <fullName evidence="6">F-box domain-containing protein</fullName>
    </recommendedName>
</protein>
<dbReference type="CDD" id="cd00200">
    <property type="entry name" value="WD40"/>
    <property type="match status" value="1"/>
</dbReference>
<dbReference type="EMBL" id="JAVRRL010000040">
    <property type="protein sequence ID" value="KAK5111377.1"/>
    <property type="molecule type" value="Genomic_DNA"/>
</dbReference>
<dbReference type="PRINTS" id="PR00320">
    <property type="entry name" value="GPROTEINBRPT"/>
</dbReference>
<evidence type="ECO:0000256" key="3">
    <source>
        <dbReference type="ARBA" id="ARBA00022737"/>
    </source>
</evidence>
<feature type="region of interest" description="Disordered" evidence="5">
    <location>
        <begin position="217"/>
        <end position="236"/>
    </location>
</feature>
<feature type="domain" description="F-box" evidence="6">
    <location>
        <begin position="80"/>
        <end position="126"/>
    </location>
</feature>
<gene>
    <name evidence="7" type="ORF">LTR62_005218</name>
</gene>
<feature type="compositionally biased region" description="Low complexity" evidence="5">
    <location>
        <begin position="826"/>
        <end position="835"/>
    </location>
</feature>
<keyword evidence="2 4" id="KW-0853">WD repeat</keyword>
<dbReference type="AlphaFoldDB" id="A0AAN7TQ43"/>
<evidence type="ECO:0000256" key="2">
    <source>
        <dbReference type="ARBA" id="ARBA00022574"/>
    </source>
</evidence>
<dbReference type="Gene3D" id="1.20.1280.50">
    <property type="match status" value="1"/>
</dbReference>
<name>A0AAN7TQ43_9PEZI</name>
<dbReference type="InterPro" id="IPR001810">
    <property type="entry name" value="F-box_dom"/>
</dbReference>
<dbReference type="InterPro" id="IPR019775">
    <property type="entry name" value="WD40_repeat_CS"/>
</dbReference>
<feature type="repeat" description="WD" evidence="4">
    <location>
        <begin position="340"/>
        <end position="383"/>
    </location>
</feature>
<feature type="region of interest" description="Disordered" evidence="5">
    <location>
        <begin position="1"/>
        <end position="32"/>
    </location>
</feature>
<feature type="region of interest" description="Disordered" evidence="5">
    <location>
        <begin position="594"/>
        <end position="620"/>
    </location>
</feature>
<dbReference type="SMART" id="SM00256">
    <property type="entry name" value="FBOX"/>
    <property type="match status" value="1"/>
</dbReference>
<comment type="caution">
    <text evidence="7">The sequence shown here is derived from an EMBL/GenBank/DDBJ whole genome shotgun (WGS) entry which is preliminary data.</text>
</comment>
<dbReference type="SMART" id="SM00320">
    <property type="entry name" value="WD40"/>
    <property type="match status" value="7"/>
</dbReference>
<dbReference type="PROSITE" id="PS50181">
    <property type="entry name" value="FBOX"/>
    <property type="match status" value="1"/>
</dbReference>
<dbReference type="Proteomes" id="UP001310890">
    <property type="component" value="Unassembled WGS sequence"/>
</dbReference>
<dbReference type="InterPro" id="IPR036047">
    <property type="entry name" value="F-box-like_dom_sf"/>
</dbReference>
<dbReference type="InterPro" id="IPR015943">
    <property type="entry name" value="WD40/YVTN_repeat-like_dom_sf"/>
</dbReference>
<feature type="compositionally biased region" description="Polar residues" evidence="5">
    <location>
        <begin position="23"/>
        <end position="32"/>
    </location>
</feature>
<evidence type="ECO:0000256" key="5">
    <source>
        <dbReference type="SAM" id="MobiDB-lite"/>
    </source>
</evidence>
<dbReference type="SUPFAM" id="SSF81383">
    <property type="entry name" value="F-box domain"/>
    <property type="match status" value="1"/>
</dbReference>
<comment type="similarity">
    <text evidence="1">Belongs to the WD repeat MET30/SCONB/SCON-2 family.</text>
</comment>
<dbReference type="PANTHER" id="PTHR19848">
    <property type="entry name" value="WD40 REPEAT PROTEIN"/>
    <property type="match status" value="1"/>
</dbReference>
<feature type="compositionally biased region" description="Low complexity" evidence="5">
    <location>
        <begin position="853"/>
        <end position="869"/>
    </location>
</feature>
<dbReference type="PROSITE" id="PS50082">
    <property type="entry name" value="WD_REPEATS_2"/>
    <property type="match status" value="4"/>
</dbReference>
<dbReference type="SUPFAM" id="SSF50978">
    <property type="entry name" value="WD40 repeat-like"/>
    <property type="match status" value="1"/>
</dbReference>
<keyword evidence="3" id="KW-0677">Repeat</keyword>
<dbReference type="PROSITE" id="PS00678">
    <property type="entry name" value="WD_REPEATS_1"/>
    <property type="match status" value="1"/>
</dbReference>
<reference evidence="7" key="1">
    <citation type="submission" date="2023-08" db="EMBL/GenBank/DDBJ databases">
        <title>Black Yeasts Isolated from many extreme environments.</title>
        <authorList>
            <person name="Coleine C."/>
            <person name="Stajich J.E."/>
            <person name="Selbmann L."/>
        </authorList>
    </citation>
    <scope>NUCLEOTIDE SEQUENCE</scope>
    <source>
        <strain evidence="7">CCFEE 5401</strain>
    </source>
</reference>
<dbReference type="Gene3D" id="2.130.10.10">
    <property type="entry name" value="YVTN repeat-like/Quinoprotein amine dehydrogenase"/>
    <property type="match status" value="1"/>
</dbReference>
<accession>A0AAN7TQ43</accession>
<evidence type="ECO:0000313" key="8">
    <source>
        <dbReference type="Proteomes" id="UP001310890"/>
    </source>
</evidence>
<feature type="repeat" description="WD" evidence="4">
    <location>
        <begin position="299"/>
        <end position="332"/>
    </location>
</feature>
<feature type="repeat" description="WD" evidence="4">
    <location>
        <begin position="501"/>
        <end position="540"/>
    </location>
</feature>
<dbReference type="Pfam" id="PF12937">
    <property type="entry name" value="F-box-like"/>
    <property type="match status" value="1"/>
</dbReference>
<dbReference type="PROSITE" id="PS50294">
    <property type="entry name" value="WD_REPEATS_REGION"/>
    <property type="match status" value="3"/>
</dbReference>
<feature type="compositionally biased region" description="Pro residues" evidence="5">
    <location>
        <begin position="836"/>
        <end position="852"/>
    </location>
</feature>
<dbReference type="InterPro" id="IPR036322">
    <property type="entry name" value="WD40_repeat_dom_sf"/>
</dbReference>
<proteinExistence type="inferred from homology"/>
<evidence type="ECO:0000259" key="6">
    <source>
        <dbReference type="PROSITE" id="PS50181"/>
    </source>
</evidence>
<evidence type="ECO:0000256" key="4">
    <source>
        <dbReference type="PROSITE-ProRule" id="PRU00221"/>
    </source>
</evidence>
<evidence type="ECO:0000256" key="1">
    <source>
        <dbReference type="ARBA" id="ARBA00007968"/>
    </source>
</evidence>